<dbReference type="EMBL" id="FP929128">
    <property type="protein sequence ID" value="CBX96256.1"/>
    <property type="molecule type" value="Genomic_DNA"/>
</dbReference>
<name>E4ZY11_LEPMJ</name>
<sequence>MWTLHLRSIGRRLSYYCFLQQSSKSSIITKIFIIEIERGLSNAVAISNQVKLELCERGNTDWYDATPVCQGYRKCSYTNDATHARIPSNQGKNIIPSAILPPLCDSPGEPCSPISDPFSSHIRNLETMLDEIENFLLHLNSSQHLNKASIPIKLGHYGIIAMDMRHQAQTLNFNEMRESFDADVSGEVFAEHFLTAGFCFLCALVSIFGIVQ</sequence>
<gene>
    <name evidence="2" type="ORF">LEMA_P111750.1</name>
</gene>
<keyword evidence="3" id="KW-1185">Reference proteome</keyword>
<keyword evidence="1" id="KW-0472">Membrane</keyword>
<organism evidence="3">
    <name type="scientific">Leptosphaeria maculans (strain JN3 / isolate v23.1.3 / race Av1-4-5-6-7-8)</name>
    <name type="common">Blackleg fungus</name>
    <name type="synonym">Phoma lingam</name>
    <dbReference type="NCBI Taxonomy" id="985895"/>
    <lineage>
        <taxon>Eukaryota</taxon>
        <taxon>Fungi</taxon>
        <taxon>Dikarya</taxon>
        <taxon>Ascomycota</taxon>
        <taxon>Pezizomycotina</taxon>
        <taxon>Dothideomycetes</taxon>
        <taxon>Pleosporomycetidae</taxon>
        <taxon>Pleosporales</taxon>
        <taxon>Pleosporineae</taxon>
        <taxon>Leptosphaeriaceae</taxon>
        <taxon>Plenodomus</taxon>
        <taxon>Plenodomus lingam/Leptosphaeria maculans species complex</taxon>
    </lineage>
</organism>
<reference evidence="3" key="1">
    <citation type="journal article" date="2011" name="Nat. Commun.">
        <title>Effector diversification within compartments of the Leptosphaeria maculans genome affected by Repeat-Induced Point mutations.</title>
        <authorList>
            <person name="Rouxel T."/>
            <person name="Grandaubert J."/>
            <person name="Hane J.K."/>
            <person name="Hoede C."/>
            <person name="van de Wouw A.P."/>
            <person name="Couloux A."/>
            <person name="Dominguez V."/>
            <person name="Anthouard V."/>
            <person name="Bally P."/>
            <person name="Bourras S."/>
            <person name="Cozijnsen A.J."/>
            <person name="Ciuffetti L.M."/>
            <person name="Degrave A."/>
            <person name="Dilmaghani A."/>
            <person name="Duret L."/>
            <person name="Fudal I."/>
            <person name="Goodwin S.B."/>
            <person name="Gout L."/>
            <person name="Glaser N."/>
            <person name="Linglin J."/>
            <person name="Kema G.H.J."/>
            <person name="Lapalu N."/>
            <person name="Lawrence C.B."/>
            <person name="May K."/>
            <person name="Meyer M."/>
            <person name="Ollivier B."/>
            <person name="Poulain J."/>
            <person name="Schoch C.L."/>
            <person name="Simon A."/>
            <person name="Spatafora J.W."/>
            <person name="Stachowiak A."/>
            <person name="Turgeon B.G."/>
            <person name="Tyler B.M."/>
            <person name="Vincent D."/>
            <person name="Weissenbach J."/>
            <person name="Amselem J."/>
            <person name="Quesneville H."/>
            <person name="Oliver R.P."/>
            <person name="Wincker P."/>
            <person name="Balesdent M.-H."/>
            <person name="Howlett B.J."/>
        </authorList>
    </citation>
    <scope>NUCLEOTIDE SEQUENCE [LARGE SCALE GENOMIC DNA]</scope>
    <source>
        <strain evidence="3">JN3 / isolate v23.1.3 / race Av1-4-5-6-7-8</strain>
    </source>
</reference>
<evidence type="ECO:0000256" key="1">
    <source>
        <dbReference type="SAM" id="Phobius"/>
    </source>
</evidence>
<keyword evidence="1" id="KW-0812">Transmembrane</keyword>
<keyword evidence="1" id="KW-1133">Transmembrane helix</keyword>
<protein>
    <submittedName>
        <fullName evidence="2">Predicted protein</fullName>
    </submittedName>
</protein>
<evidence type="ECO:0000313" key="3">
    <source>
        <dbReference type="Proteomes" id="UP000002668"/>
    </source>
</evidence>
<dbReference type="HOGENOM" id="CLU_1299921_0_0_1"/>
<proteinExistence type="predicted"/>
<evidence type="ECO:0000313" key="2">
    <source>
        <dbReference type="EMBL" id="CBX96256.1"/>
    </source>
</evidence>
<feature type="transmembrane region" description="Helical" evidence="1">
    <location>
        <begin position="193"/>
        <end position="211"/>
    </location>
</feature>
<dbReference type="InParanoid" id="E4ZY11"/>
<accession>E4ZY11</accession>
<dbReference type="AlphaFoldDB" id="E4ZY11"/>
<dbReference type="Proteomes" id="UP000002668">
    <property type="component" value="Genome"/>
</dbReference>
<dbReference type="VEuPathDB" id="FungiDB:LEMA_P111750.1"/>